<dbReference type="Gene3D" id="1.20.120.530">
    <property type="entry name" value="GntR ligand-binding domain-like"/>
    <property type="match status" value="1"/>
</dbReference>
<keyword evidence="3" id="KW-0804">Transcription</keyword>
<keyword evidence="6" id="KW-1185">Reference proteome</keyword>
<evidence type="ECO:0000313" key="6">
    <source>
        <dbReference type="Proteomes" id="UP000727654"/>
    </source>
</evidence>
<sequence length="271" mass="29849">MVVQQGPQPAVSVLTLGAEMSKSLKLIAGVADAVLTEQKPEKLDKPARKGSVEERMYHEIYDAIMEHRLPPRTKLTEHSLCEIYATARHTVRKVLSHLSADGMVDLEPNRGAFIASPSTDEAHDMFELRQMLERAVLDKLAAMPDVKAVIAPLRKMVASERQAFLTHDRPTWIRLSAEFHTALAELSGNALLVNMMRRLVSRTTLMIASVEAPGNNACSFDEHEEILDALEQGDAALAQSRMAHHLGACADRVQPDDPGAFDLRSVLGRST</sequence>
<reference evidence="5 6" key="1">
    <citation type="submission" date="2021-08" db="EMBL/GenBank/DDBJ databases">
        <authorList>
            <person name="Peeters C."/>
        </authorList>
    </citation>
    <scope>NUCLEOTIDE SEQUENCE [LARGE SCALE GENOMIC DNA]</scope>
    <source>
        <strain evidence="5 6">LMG 23992</strain>
    </source>
</reference>
<dbReference type="InterPro" id="IPR036390">
    <property type="entry name" value="WH_DNA-bd_sf"/>
</dbReference>
<dbReference type="InterPro" id="IPR011711">
    <property type="entry name" value="GntR_C"/>
</dbReference>
<accession>A0ABN7XVX4</accession>
<dbReference type="SUPFAM" id="SSF48008">
    <property type="entry name" value="GntR ligand-binding domain-like"/>
    <property type="match status" value="1"/>
</dbReference>
<dbReference type="Pfam" id="PF00392">
    <property type="entry name" value="GntR"/>
    <property type="match status" value="1"/>
</dbReference>
<dbReference type="Pfam" id="PF07729">
    <property type="entry name" value="FCD"/>
    <property type="match status" value="1"/>
</dbReference>
<comment type="caution">
    <text evidence="5">The sequence shown here is derived from an EMBL/GenBank/DDBJ whole genome shotgun (WGS) entry which is preliminary data.</text>
</comment>
<evidence type="ECO:0000256" key="1">
    <source>
        <dbReference type="ARBA" id="ARBA00023015"/>
    </source>
</evidence>
<protein>
    <recommendedName>
        <fullName evidence="4">HTH gntR-type domain-containing protein</fullName>
    </recommendedName>
</protein>
<dbReference type="PANTHER" id="PTHR43537:SF53">
    <property type="entry name" value="HTH-TYPE TRANSCRIPTIONAL REPRESSOR NANR"/>
    <property type="match status" value="1"/>
</dbReference>
<dbReference type="InterPro" id="IPR000524">
    <property type="entry name" value="Tscrpt_reg_HTH_GntR"/>
</dbReference>
<dbReference type="CDD" id="cd07377">
    <property type="entry name" value="WHTH_GntR"/>
    <property type="match status" value="1"/>
</dbReference>
<keyword evidence="2" id="KW-0238">DNA-binding</keyword>
<dbReference type="InterPro" id="IPR008920">
    <property type="entry name" value="TF_FadR/GntR_C"/>
</dbReference>
<dbReference type="SUPFAM" id="SSF46785">
    <property type="entry name" value="Winged helix' DNA-binding domain"/>
    <property type="match status" value="1"/>
</dbReference>
<gene>
    <name evidence="5" type="ORF">LMG23992_00425</name>
</gene>
<dbReference type="SMART" id="SM00895">
    <property type="entry name" value="FCD"/>
    <property type="match status" value="1"/>
</dbReference>
<keyword evidence="1" id="KW-0805">Transcription regulation</keyword>
<dbReference type="PANTHER" id="PTHR43537">
    <property type="entry name" value="TRANSCRIPTIONAL REGULATOR, GNTR FAMILY"/>
    <property type="match status" value="1"/>
</dbReference>
<dbReference type="Gene3D" id="1.10.10.10">
    <property type="entry name" value="Winged helix-like DNA-binding domain superfamily/Winged helix DNA-binding domain"/>
    <property type="match status" value="1"/>
</dbReference>
<evidence type="ECO:0000313" key="5">
    <source>
        <dbReference type="EMBL" id="CAG9165303.1"/>
    </source>
</evidence>
<name>A0ABN7XVX4_9BURK</name>
<evidence type="ECO:0000256" key="3">
    <source>
        <dbReference type="ARBA" id="ARBA00023163"/>
    </source>
</evidence>
<dbReference type="PROSITE" id="PS50949">
    <property type="entry name" value="HTH_GNTR"/>
    <property type="match status" value="1"/>
</dbReference>
<dbReference type="InterPro" id="IPR036388">
    <property type="entry name" value="WH-like_DNA-bd_sf"/>
</dbReference>
<organism evidence="5 6">
    <name type="scientific">Cupriavidus laharis</name>
    <dbReference type="NCBI Taxonomy" id="151654"/>
    <lineage>
        <taxon>Bacteria</taxon>
        <taxon>Pseudomonadati</taxon>
        <taxon>Pseudomonadota</taxon>
        <taxon>Betaproteobacteria</taxon>
        <taxon>Burkholderiales</taxon>
        <taxon>Burkholderiaceae</taxon>
        <taxon>Cupriavidus</taxon>
    </lineage>
</organism>
<proteinExistence type="predicted"/>
<dbReference type="EMBL" id="CAJZAI010000001">
    <property type="protein sequence ID" value="CAG9165303.1"/>
    <property type="molecule type" value="Genomic_DNA"/>
</dbReference>
<evidence type="ECO:0000259" key="4">
    <source>
        <dbReference type="PROSITE" id="PS50949"/>
    </source>
</evidence>
<evidence type="ECO:0000256" key="2">
    <source>
        <dbReference type="ARBA" id="ARBA00023125"/>
    </source>
</evidence>
<feature type="domain" description="HTH gntR-type" evidence="4">
    <location>
        <begin position="50"/>
        <end position="117"/>
    </location>
</feature>
<dbReference type="Proteomes" id="UP000727654">
    <property type="component" value="Unassembled WGS sequence"/>
</dbReference>